<dbReference type="Pfam" id="PF12937">
    <property type="entry name" value="F-box-like"/>
    <property type="match status" value="1"/>
</dbReference>
<dbReference type="InterPro" id="IPR056594">
    <property type="entry name" value="AT5G49610-like_b-prop"/>
</dbReference>
<feature type="domain" description="F-box" evidence="1">
    <location>
        <begin position="17"/>
        <end position="58"/>
    </location>
</feature>
<dbReference type="PANTHER" id="PTHR32133">
    <property type="entry name" value="OS07G0120400 PROTEIN"/>
    <property type="match status" value="1"/>
</dbReference>
<evidence type="ECO:0000313" key="4">
    <source>
        <dbReference type="Proteomes" id="UP001054889"/>
    </source>
</evidence>
<name>A0AAV5BRR4_ELECO</name>
<keyword evidence="4" id="KW-1185">Reference proteome</keyword>
<evidence type="ECO:0000313" key="3">
    <source>
        <dbReference type="EMBL" id="GJM88370.1"/>
    </source>
</evidence>
<dbReference type="Gene3D" id="1.20.1280.50">
    <property type="match status" value="1"/>
</dbReference>
<dbReference type="SUPFAM" id="SSF81383">
    <property type="entry name" value="F-box domain"/>
    <property type="match status" value="1"/>
</dbReference>
<comment type="caution">
    <text evidence="3">The sequence shown here is derived from an EMBL/GenBank/DDBJ whole genome shotgun (WGS) entry which is preliminary data.</text>
</comment>
<evidence type="ECO:0008006" key="5">
    <source>
        <dbReference type="Google" id="ProtNLM"/>
    </source>
</evidence>
<protein>
    <recommendedName>
        <fullName evidence="5">F-box domain-containing protein</fullName>
    </recommendedName>
</protein>
<evidence type="ECO:0000259" key="2">
    <source>
        <dbReference type="Pfam" id="PF23635"/>
    </source>
</evidence>
<dbReference type="InterPro" id="IPR036047">
    <property type="entry name" value="F-box-like_dom_sf"/>
</dbReference>
<sequence length="383" mass="43139">MSDVSSSPAPASLPDNDDILREILLRLPPLPSSLPRASLVSKRWCRIVSDPQWRRLFRARHRTPPLLGFFAYYSGELAFTPTLGRPDRIPPERFSLVQRPGQRLCFVDCRHGLALLLDWALLEAVVWDPVTGRQQCVSFPEEFKVDAENHFYNGAVLSSANDDGDRRLIRFKLVLVRTNVQGLLASACHYESESGRWGNISSAAISSSNLFESSVLVGNALYWLLSTSNDILEFDLDRQALAVIQKPPVDTGSTFFSCFQVLRTEDNRLGLAILTEHTIQLWERKADLDGVVRWVQWKTVDLDKLLSLTTASKACPITITGFDEDNNVIFLSTSTNDVMIELKSMQFTRLSKDNVIFSCYPYTSFYPAGNNYYSIGEVSPPDM</sequence>
<evidence type="ECO:0000259" key="1">
    <source>
        <dbReference type="Pfam" id="PF12937"/>
    </source>
</evidence>
<dbReference type="Pfam" id="PF23635">
    <property type="entry name" value="Beta-prop_AT5G49610-like"/>
    <property type="match status" value="1"/>
</dbReference>
<dbReference type="Proteomes" id="UP001054889">
    <property type="component" value="Unassembled WGS sequence"/>
</dbReference>
<feature type="domain" description="F-box protein AT5G49610-like beta-propeller" evidence="2">
    <location>
        <begin position="107"/>
        <end position="367"/>
    </location>
</feature>
<reference evidence="3" key="2">
    <citation type="submission" date="2021-12" db="EMBL/GenBank/DDBJ databases">
        <title>Resequencing data analysis of finger millet.</title>
        <authorList>
            <person name="Hatakeyama M."/>
            <person name="Aluri S."/>
            <person name="Balachadran M.T."/>
            <person name="Sivarajan S.R."/>
            <person name="Poveda L."/>
            <person name="Shimizu-Inatsugi R."/>
            <person name="Schlapbach R."/>
            <person name="Sreeman S.M."/>
            <person name="Shimizu K.K."/>
        </authorList>
    </citation>
    <scope>NUCLEOTIDE SEQUENCE</scope>
</reference>
<dbReference type="AlphaFoldDB" id="A0AAV5BRR4"/>
<accession>A0AAV5BRR4</accession>
<dbReference type="PANTHER" id="PTHR32133:SF401">
    <property type="entry name" value="F-BOX DOMAIN-CONTAINING PROTEIN"/>
    <property type="match status" value="1"/>
</dbReference>
<organism evidence="3 4">
    <name type="scientific">Eleusine coracana subsp. coracana</name>
    <dbReference type="NCBI Taxonomy" id="191504"/>
    <lineage>
        <taxon>Eukaryota</taxon>
        <taxon>Viridiplantae</taxon>
        <taxon>Streptophyta</taxon>
        <taxon>Embryophyta</taxon>
        <taxon>Tracheophyta</taxon>
        <taxon>Spermatophyta</taxon>
        <taxon>Magnoliopsida</taxon>
        <taxon>Liliopsida</taxon>
        <taxon>Poales</taxon>
        <taxon>Poaceae</taxon>
        <taxon>PACMAD clade</taxon>
        <taxon>Chloridoideae</taxon>
        <taxon>Cynodonteae</taxon>
        <taxon>Eleusininae</taxon>
        <taxon>Eleusine</taxon>
    </lineage>
</organism>
<reference evidence="3" key="1">
    <citation type="journal article" date="2018" name="DNA Res.">
        <title>Multiple hybrid de novo genome assembly of finger millet, an orphan allotetraploid crop.</title>
        <authorList>
            <person name="Hatakeyama M."/>
            <person name="Aluri S."/>
            <person name="Balachadran M.T."/>
            <person name="Sivarajan S.R."/>
            <person name="Patrignani A."/>
            <person name="Gruter S."/>
            <person name="Poveda L."/>
            <person name="Shimizu-Inatsugi R."/>
            <person name="Baeten J."/>
            <person name="Francoijs K.J."/>
            <person name="Nataraja K.N."/>
            <person name="Reddy Y.A.N."/>
            <person name="Phadnis S."/>
            <person name="Ravikumar R.L."/>
            <person name="Schlapbach R."/>
            <person name="Sreeman S.M."/>
            <person name="Shimizu K.K."/>
        </authorList>
    </citation>
    <scope>NUCLEOTIDE SEQUENCE</scope>
</reference>
<gene>
    <name evidence="3" type="primary">ga04425</name>
    <name evidence="3" type="ORF">PR202_ga04425</name>
</gene>
<proteinExistence type="predicted"/>
<dbReference type="InterPro" id="IPR001810">
    <property type="entry name" value="F-box_dom"/>
</dbReference>
<dbReference type="EMBL" id="BQKI01000002">
    <property type="protein sequence ID" value="GJM88370.1"/>
    <property type="molecule type" value="Genomic_DNA"/>
</dbReference>